<comment type="similarity">
    <text evidence="5">Belongs to the Rap family.</text>
</comment>
<dbReference type="Gene3D" id="1.10.260.40">
    <property type="entry name" value="lambda repressor-like DNA-binding domains"/>
    <property type="match status" value="1"/>
</dbReference>
<dbReference type="InterPro" id="IPR019734">
    <property type="entry name" value="TPR_rpt"/>
</dbReference>
<evidence type="ECO:0000256" key="2">
    <source>
        <dbReference type="ARBA" id="ARBA00022490"/>
    </source>
</evidence>
<dbReference type="PANTHER" id="PTHR46630:SF1">
    <property type="entry name" value="TETRATRICOPEPTIDE REPEAT PROTEIN 29"/>
    <property type="match status" value="1"/>
</dbReference>
<dbReference type="Gene3D" id="1.25.40.10">
    <property type="entry name" value="Tetratricopeptide repeat domain"/>
    <property type="match status" value="2"/>
</dbReference>
<gene>
    <name evidence="8" type="ORF">CHM34_09015</name>
</gene>
<keyword evidence="4 6" id="KW-0802">TPR repeat</keyword>
<dbReference type="EMBL" id="NOWF01000005">
    <property type="protein sequence ID" value="OYD07612.1"/>
    <property type="molecule type" value="Genomic_DNA"/>
</dbReference>
<dbReference type="SMART" id="SM00028">
    <property type="entry name" value="TPR"/>
    <property type="match status" value="5"/>
</dbReference>
<evidence type="ECO:0000256" key="1">
    <source>
        <dbReference type="ARBA" id="ARBA00004496"/>
    </source>
</evidence>
<accession>A0A235B5U5</accession>
<evidence type="ECO:0000256" key="4">
    <source>
        <dbReference type="ARBA" id="ARBA00022803"/>
    </source>
</evidence>
<keyword evidence="3" id="KW-0677">Repeat</keyword>
<keyword evidence="9" id="KW-1185">Reference proteome</keyword>
<dbReference type="GO" id="GO:0005737">
    <property type="term" value="C:cytoplasm"/>
    <property type="evidence" value="ECO:0007669"/>
    <property type="project" value="UniProtKB-SubCell"/>
</dbReference>
<dbReference type="InterPro" id="IPR001387">
    <property type="entry name" value="Cro/C1-type_HTH"/>
</dbReference>
<dbReference type="InterPro" id="IPR010982">
    <property type="entry name" value="Lambda_DNA-bd_dom_sf"/>
</dbReference>
<dbReference type="SUPFAM" id="SSF47413">
    <property type="entry name" value="lambda repressor-like DNA-binding domains"/>
    <property type="match status" value="1"/>
</dbReference>
<dbReference type="PROSITE" id="PS50005">
    <property type="entry name" value="TPR"/>
    <property type="match status" value="2"/>
</dbReference>
<dbReference type="PROSITE" id="PS50943">
    <property type="entry name" value="HTH_CROC1"/>
    <property type="match status" value="1"/>
</dbReference>
<dbReference type="InterPro" id="IPR011990">
    <property type="entry name" value="TPR-like_helical_dom_sf"/>
</dbReference>
<dbReference type="SUPFAM" id="SSF48452">
    <property type="entry name" value="TPR-like"/>
    <property type="match status" value="2"/>
</dbReference>
<dbReference type="AlphaFoldDB" id="A0A235B5U5"/>
<dbReference type="Pfam" id="PF13424">
    <property type="entry name" value="TPR_12"/>
    <property type="match status" value="1"/>
</dbReference>
<dbReference type="CDD" id="cd00093">
    <property type="entry name" value="HTH_XRE"/>
    <property type="match status" value="1"/>
</dbReference>
<protein>
    <recommendedName>
        <fullName evidence="7">HTH cro/C1-type domain-containing protein</fullName>
    </recommendedName>
</protein>
<evidence type="ECO:0000313" key="9">
    <source>
        <dbReference type="Proteomes" id="UP000215459"/>
    </source>
</evidence>
<dbReference type="PANTHER" id="PTHR46630">
    <property type="entry name" value="TETRATRICOPEPTIDE REPEAT PROTEIN 29"/>
    <property type="match status" value="1"/>
</dbReference>
<dbReference type="RefSeq" id="WP_094264283.1">
    <property type="nucleotide sequence ID" value="NZ_NOWF01000005.1"/>
</dbReference>
<feature type="repeat" description="TPR" evidence="6">
    <location>
        <begin position="360"/>
        <end position="393"/>
    </location>
</feature>
<comment type="caution">
    <text evidence="8">The sequence shown here is derived from an EMBL/GenBank/DDBJ whole genome shotgun (WGS) entry which is preliminary data.</text>
</comment>
<dbReference type="Proteomes" id="UP000215459">
    <property type="component" value="Unassembled WGS sequence"/>
</dbReference>
<feature type="domain" description="HTH cro/C1-type" evidence="7">
    <location>
        <begin position="13"/>
        <end position="66"/>
    </location>
</feature>
<evidence type="ECO:0000256" key="5">
    <source>
        <dbReference type="ARBA" id="ARBA00038253"/>
    </source>
</evidence>
<evidence type="ECO:0000256" key="6">
    <source>
        <dbReference type="PROSITE-ProRule" id="PRU00339"/>
    </source>
</evidence>
<feature type="repeat" description="TPR" evidence="6">
    <location>
        <begin position="280"/>
        <end position="313"/>
    </location>
</feature>
<name>A0A235B5U5_9BACL</name>
<comment type="subcellular location">
    <subcellularLocation>
        <location evidence="1">Cytoplasm</location>
    </subcellularLocation>
</comment>
<keyword evidence="2" id="KW-0963">Cytoplasm</keyword>
<dbReference type="GO" id="GO:0003677">
    <property type="term" value="F:DNA binding"/>
    <property type="evidence" value="ECO:0007669"/>
    <property type="project" value="InterPro"/>
</dbReference>
<evidence type="ECO:0000313" key="8">
    <source>
        <dbReference type="EMBL" id="OYD07612.1"/>
    </source>
</evidence>
<dbReference type="Pfam" id="PF13181">
    <property type="entry name" value="TPR_8"/>
    <property type="match status" value="1"/>
</dbReference>
<reference evidence="8 9" key="1">
    <citation type="submission" date="2017-07" db="EMBL/GenBank/DDBJ databases">
        <title>The genome sequence of Paludifilum halophilum highlights mechanisms for microbial adaptation to high salt environemnts.</title>
        <authorList>
            <person name="Belbahri L."/>
        </authorList>
    </citation>
    <scope>NUCLEOTIDE SEQUENCE [LARGE SCALE GENOMIC DNA]</scope>
    <source>
        <strain evidence="8 9">DSM 102817</strain>
    </source>
</reference>
<evidence type="ECO:0000256" key="3">
    <source>
        <dbReference type="ARBA" id="ARBA00022737"/>
    </source>
</evidence>
<sequence>MSVQSINEIGEVIRNVRKERGLRLQDLADDQISSETISHIESGVPSVNQDQTRYLMEKLNIEMGSLPELMMNEQIKLQKASFQLEAIESLIDFEHTDEAMKRMNELALDDGHPFAAIKHYLQGKYHYKKNCMKKAEHSFFNAIRLSKQSPYGQHTNIEAASFNELSVCSYFQNRLEQAIDFTNSGLDAFVEGGDRKQIQYILTANKLAYLEEAGRLEEALNGIQTAWKSLSKINKISVVLHLYELRTHLLRKTQMYNEAIRYAREGLEIARSNQDFRRAFELWSALGNTYLDMKKWNQAETCFHLAISLKENSQYKNVIITTYTQLGILYLLQEKWEPAKEALNQAILKGNELNDSHRLHFAYLVIGDCYRKQGKNQEAVPFYQKALDLAVKHQYKSMEHTSWFRLAQCWESIDKKEFDRCKDNMYKVQKKLNQEEVENYEIPV</sequence>
<dbReference type="OrthoDB" id="9814553at2"/>
<evidence type="ECO:0000259" key="7">
    <source>
        <dbReference type="PROSITE" id="PS50943"/>
    </source>
</evidence>
<dbReference type="InterPro" id="IPR051476">
    <property type="entry name" value="Bac_ResReg_Asp_Phosphatase"/>
</dbReference>
<proteinExistence type="inferred from homology"/>
<organism evidence="8 9">
    <name type="scientific">Paludifilum halophilum</name>
    <dbReference type="NCBI Taxonomy" id="1642702"/>
    <lineage>
        <taxon>Bacteria</taxon>
        <taxon>Bacillati</taxon>
        <taxon>Bacillota</taxon>
        <taxon>Bacilli</taxon>
        <taxon>Bacillales</taxon>
        <taxon>Thermoactinomycetaceae</taxon>
        <taxon>Paludifilum</taxon>
    </lineage>
</organism>